<name>A0A411EC62_9FLAO</name>
<keyword evidence="1" id="KW-0812">Transmembrane</keyword>
<organism evidence="2 3">
    <name type="scientific">Muriicola soli</name>
    <dbReference type="NCBI Taxonomy" id="2507538"/>
    <lineage>
        <taxon>Bacteria</taxon>
        <taxon>Pseudomonadati</taxon>
        <taxon>Bacteroidota</taxon>
        <taxon>Flavobacteriia</taxon>
        <taxon>Flavobacteriales</taxon>
        <taxon>Flavobacteriaceae</taxon>
        <taxon>Muriicola</taxon>
    </lineage>
</organism>
<protein>
    <recommendedName>
        <fullName evidence="4">Lipoprotein</fullName>
    </recommendedName>
</protein>
<dbReference type="EMBL" id="CP035544">
    <property type="protein sequence ID" value="QBA65336.1"/>
    <property type="molecule type" value="Genomic_DNA"/>
</dbReference>
<proteinExistence type="predicted"/>
<evidence type="ECO:0000313" key="2">
    <source>
        <dbReference type="EMBL" id="QBA65336.1"/>
    </source>
</evidence>
<keyword evidence="3" id="KW-1185">Reference proteome</keyword>
<reference evidence="2 3" key="1">
    <citation type="submission" date="2019-01" db="EMBL/GenBank/DDBJ databases">
        <title>Muriicola soli sp. nov., isolated from soil.</title>
        <authorList>
            <person name="Kang H.J."/>
            <person name="Kim S.B."/>
        </authorList>
    </citation>
    <scope>NUCLEOTIDE SEQUENCE [LARGE SCALE GENOMIC DNA]</scope>
    <source>
        <strain evidence="2 3">MMS17-SY002</strain>
    </source>
</reference>
<gene>
    <name evidence="2" type="ORF">EQY75_12825</name>
</gene>
<dbReference type="Proteomes" id="UP000290889">
    <property type="component" value="Chromosome"/>
</dbReference>
<dbReference type="PROSITE" id="PS51257">
    <property type="entry name" value="PROKAR_LIPOPROTEIN"/>
    <property type="match status" value="1"/>
</dbReference>
<sequence>MKLHLLKKGILIYTLMIISALAIFTFSSCNKEETYNTQAPAPNGIYSNTGTQVRSWNQTYGPVKKGFKCEVQIGNYQGGTPTIEIHVSKNEEPFALKVTTEGASASYEIDF</sequence>
<accession>A0A411EC62</accession>
<dbReference type="KEGG" id="mur:EQY75_12825"/>
<evidence type="ECO:0000313" key="3">
    <source>
        <dbReference type="Proteomes" id="UP000290889"/>
    </source>
</evidence>
<feature type="transmembrane region" description="Helical" evidence="1">
    <location>
        <begin position="9"/>
        <end position="27"/>
    </location>
</feature>
<evidence type="ECO:0008006" key="4">
    <source>
        <dbReference type="Google" id="ProtNLM"/>
    </source>
</evidence>
<dbReference type="RefSeq" id="WP_129606466.1">
    <property type="nucleotide sequence ID" value="NZ_CP035544.1"/>
</dbReference>
<dbReference type="AlphaFoldDB" id="A0A411EC62"/>
<dbReference type="OrthoDB" id="9803578at2"/>
<keyword evidence="1" id="KW-1133">Transmembrane helix</keyword>
<keyword evidence="1" id="KW-0472">Membrane</keyword>
<evidence type="ECO:0000256" key="1">
    <source>
        <dbReference type="SAM" id="Phobius"/>
    </source>
</evidence>